<feature type="domain" description="Saccharopine dehydrogenase NADP binding" evidence="1">
    <location>
        <begin position="6"/>
        <end position="102"/>
    </location>
</feature>
<dbReference type="InterPro" id="IPR005097">
    <property type="entry name" value="Sacchrp_dh_NADP-bd"/>
</dbReference>
<organism evidence="2 3">
    <name type="scientific">Paenibacillus phyllosphaerae</name>
    <dbReference type="NCBI Taxonomy" id="274593"/>
    <lineage>
        <taxon>Bacteria</taxon>
        <taxon>Bacillati</taxon>
        <taxon>Bacillota</taxon>
        <taxon>Bacilli</taxon>
        <taxon>Bacillales</taxon>
        <taxon>Paenibacillaceae</taxon>
        <taxon>Paenibacillus</taxon>
    </lineage>
</organism>
<name>A0A7W5B4B3_9BACL</name>
<evidence type="ECO:0000259" key="1">
    <source>
        <dbReference type="Pfam" id="PF03435"/>
    </source>
</evidence>
<gene>
    <name evidence="2" type="ORF">FHS18_006283</name>
</gene>
<dbReference type="InterPro" id="IPR036291">
    <property type="entry name" value="NAD(P)-bd_dom_sf"/>
</dbReference>
<evidence type="ECO:0000313" key="3">
    <source>
        <dbReference type="Proteomes" id="UP000570361"/>
    </source>
</evidence>
<comment type="caution">
    <text evidence="2">The sequence shown here is derived from an EMBL/GenBank/DDBJ whole genome shotgun (WGS) entry which is preliminary data.</text>
</comment>
<dbReference type="SUPFAM" id="SSF51735">
    <property type="entry name" value="NAD(P)-binding Rossmann-fold domains"/>
    <property type="match status" value="1"/>
</dbReference>
<dbReference type="EMBL" id="JACHXK010000027">
    <property type="protein sequence ID" value="MBB3114165.1"/>
    <property type="molecule type" value="Genomic_DNA"/>
</dbReference>
<proteinExistence type="predicted"/>
<reference evidence="2 3" key="1">
    <citation type="submission" date="2020-08" db="EMBL/GenBank/DDBJ databases">
        <title>Genomic Encyclopedia of Type Strains, Phase III (KMG-III): the genomes of soil and plant-associated and newly described type strains.</title>
        <authorList>
            <person name="Whitman W."/>
        </authorList>
    </citation>
    <scope>NUCLEOTIDE SEQUENCE [LARGE SCALE GENOMIC DNA]</scope>
    <source>
        <strain evidence="2 3">CECT 5862</strain>
    </source>
</reference>
<dbReference type="PANTHER" id="PTHR43796:SF2">
    <property type="entry name" value="CARBOXYNORSPERMIDINE SYNTHASE"/>
    <property type="match status" value="1"/>
</dbReference>
<dbReference type="RefSeq" id="WP_183604217.1">
    <property type="nucleotide sequence ID" value="NZ_JACHXK010000027.1"/>
</dbReference>
<dbReference type="PANTHER" id="PTHR43796">
    <property type="entry name" value="CARBOXYNORSPERMIDINE SYNTHASE"/>
    <property type="match status" value="1"/>
</dbReference>
<keyword evidence="3" id="KW-1185">Reference proteome</keyword>
<protein>
    <submittedName>
        <fullName evidence="2">Saccharopine dehydrogenase-like NADP-dependent oxidoreductase</fullName>
    </submittedName>
</protein>
<dbReference type="Gene3D" id="3.40.50.720">
    <property type="entry name" value="NAD(P)-binding Rossmann-like Domain"/>
    <property type="match status" value="1"/>
</dbReference>
<dbReference type="Pfam" id="PF03435">
    <property type="entry name" value="Sacchrp_dh_NADP"/>
    <property type="match status" value="1"/>
</dbReference>
<evidence type="ECO:0000313" key="2">
    <source>
        <dbReference type="EMBL" id="MBB3114165.1"/>
    </source>
</evidence>
<accession>A0A7W5B4B3</accession>
<dbReference type="Proteomes" id="UP000570361">
    <property type="component" value="Unassembled WGS sequence"/>
</dbReference>
<dbReference type="AlphaFoldDB" id="A0A7W5B4B3"/>
<sequence>MDKKDILVVGGYGQVGSTICSRLAALYPGHVIAAGRSLARAEAFFRKMGNAVRPMELNLLEPIEPERLQSVKLVMMCLDQTDTRFVESCIQAGADYIDITANFEFLSRLESLGGLMEGHRTAAVISVGLAPGLTNLMAMAAKKHFTDYRSAEITIMLGLGEAHGRAAMEWTLDQLNTRYAVMQEGSMLEVVGFTGGQKTDFGPHLGKRTGYLFNFSDQHVLPRTVGVRTATTRLCFDSRIVTKLVAGAKSTGILRLLRYRFIREAALKLFGLLRAGQELFAVKVDAKGVWGDEERVVELTLTGKREAEVTGIVAAAAAARLYRSDSARGLYHLEQFLALDDLVSGELSGCIEVKTEMTVVKRVELS</sequence>
<dbReference type="Gene3D" id="3.30.360.10">
    <property type="entry name" value="Dihydrodipicolinate Reductase, domain 2"/>
    <property type="match status" value="1"/>
</dbReference>